<dbReference type="AlphaFoldDB" id="A0A4Y2I1Z3"/>
<name>A0A4Y2I1Z3_ARAVE</name>
<evidence type="ECO:0000313" key="2">
    <source>
        <dbReference type="EMBL" id="GBM71550.1"/>
    </source>
</evidence>
<feature type="non-terminal residue" evidence="2">
    <location>
        <position position="1"/>
    </location>
</feature>
<evidence type="ECO:0000313" key="3">
    <source>
        <dbReference type="Proteomes" id="UP000499080"/>
    </source>
</evidence>
<organism evidence="2 3">
    <name type="scientific">Araneus ventricosus</name>
    <name type="common">Orbweaver spider</name>
    <name type="synonym">Epeira ventricosa</name>
    <dbReference type="NCBI Taxonomy" id="182803"/>
    <lineage>
        <taxon>Eukaryota</taxon>
        <taxon>Metazoa</taxon>
        <taxon>Ecdysozoa</taxon>
        <taxon>Arthropoda</taxon>
        <taxon>Chelicerata</taxon>
        <taxon>Arachnida</taxon>
        <taxon>Araneae</taxon>
        <taxon>Araneomorphae</taxon>
        <taxon>Entelegynae</taxon>
        <taxon>Araneoidea</taxon>
        <taxon>Araneidae</taxon>
        <taxon>Araneus</taxon>
    </lineage>
</organism>
<protein>
    <submittedName>
        <fullName evidence="2">Uncharacterized protein</fullName>
    </submittedName>
</protein>
<comment type="caution">
    <text evidence="2">The sequence shown here is derived from an EMBL/GenBank/DDBJ whole genome shotgun (WGS) entry which is preliminary data.</text>
</comment>
<dbReference type="Proteomes" id="UP000499080">
    <property type="component" value="Unassembled WGS sequence"/>
</dbReference>
<dbReference type="EMBL" id="BGPR01104962">
    <property type="protein sequence ID" value="GBM71550.1"/>
    <property type="molecule type" value="Genomic_DNA"/>
</dbReference>
<sequence length="96" mass="9964">AHNVYKRDTAFRVSGSCTTSGSSGGYDVHNPTSGDCYLSYGDCSNSPSSGGGGSIQKIHDVYNEGSGNLFITYCGASTSSEEMVSKCSLVGETRNT</sequence>
<gene>
    <name evidence="1" type="ORF">AVEN_207346_1</name>
    <name evidence="2" type="ORF">AVEN_230320_1</name>
</gene>
<dbReference type="EMBL" id="BGPR01093698">
    <property type="protein sequence ID" value="GBM31982.1"/>
    <property type="molecule type" value="Genomic_DNA"/>
</dbReference>
<keyword evidence="3" id="KW-1185">Reference proteome</keyword>
<accession>A0A4Y2I1Z3</accession>
<reference evidence="2 3" key="1">
    <citation type="journal article" date="2019" name="Sci. Rep.">
        <title>Orb-weaving spider Araneus ventricosus genome elucidates the spidroin gene catalogue.</title>
        <authorList>
            <person name="Kono N."/>
            <person name="Nakamura H."/>
            <person name="Ohtoshi R."/>
            <person name="Moran D.A.P."/>
            <person name="Shinohara A."/>
            <person name="Yoshida Y."/>
            <person name="Fujiwara M."/>
            <person name="Mori M."/>
            <person name="Tomita M."/>
            <person name="Arakawa K."/>
        </authorList>
    </citation>
    <scope>NUCLEOTIDE SEQUENCE [LARGE SCALE GENOMIC DNA]</scope>
</reference>
<proteinExistence type="predicted"/>
<evidence type="ECO:0000313" key="1">
    <source>
        <dbReference type="EMBL" id="GBM31982.1"/>
    </source>
</evidence>